<dbReference type="Proteomes" id="UP000240739">
    <property type="component" value="Unassembled WGS sequence"/>
</dbReference>
<protein>
    <recommendedName>
        <fullName evidence="2">VanZ-like domain-containing protein</fullName>
    </recommendedName>
</protein>
<evidence type="ECO:0000313" key="4">
    <source>
        <dbReference type="Proteomes" id="UP000240739"/>
    </source>
</evidence>
<keyword evidence="4" id="KW-1185">Reference proteome</keyword>
<sequence>MALIGRLAPPLALMGLIFFLSAQEDLSSGLGTADLILRKLAHMTEYGLLFLLWLRALGRPWRPGAAALVTVLYAASDEWHQSFVTGRHGTPVDVLIDATGVLLAWLAWRGGLLAAVRRRVRRA</sequence>
<reference evidence="3 4" key="1">
    <citation type="submission" date="2018-03" db="EMBL/GenBank/DDBJ databases">
        <title>Aquarubrobacter algicola gen. nov., sp. nov., a novel actinobacterium isolated from shallow eutrophic lake during the end of cyanobacterial harmful algal blooms.</title>
        <authorList>
            <person name="Chun S.J."/>
        </authorList>
    </citation>
    <scope>NUCLEOTIDE SEQUENCE [LARGE SCALE GENOMIC DNA]</scope>
    <source>
        <strain evidence="3 4">Seoho-28</strain>
    </source>
</reference>
<keyword evidence="1" id="KW-0812">Transmembrane</keyword>
<organism evidence="3 4">
    <name type="scientific">Paraconexibacter algicola</name>
    <dbReference type="NCBI Taxonomy" id="2133960"/>
    <lineage>
        <taxon>Bacteria</taxon>
        <taxon>Bacillati</taxon>
        <taxon>Actinomycetota</taxon>
        <taxon>Thermoleophilia</taxon>
        <taxon>Solirubrobacterales</taxon>
        <taxon>Paraconexibacteraceae</taxon>
        <taxon>Paraconexibacter</taxon>
    </lineage>
</organism>
<dbReference type="EMBL" id="PYYB01000006">
    <property type="protein sequence ID" value="PTL54124.1"/>
    <property type="molecule type" value="Genomic_DNA"/>
</dbReference>
<proteinExistence type="predicted"/>
<comment type="caution">
    <text evidence="3">The sequence shown here is derived from an EMBL/GenBank/DDBJ whole genome shotgun (WGS) entry which is preliminary data.</text>
</comment>
<feature type="transmembrane region" description="Helical" evidence="1">
    <location>
        <begin position="94"/>
        <end position="116"/>
    </location>
</feature>
<dbReference type="OrthoDB" id="5422112at2"/>
<evidence type="ECO:0000259" key="2">
    <source>
        <dbReference type="Pfam" id="PF04892"/>
    </source>
</evidence>
<name>A0A2T4UB82_9ACTN</name>
<evidence type="ECO:0000256" key="1">
    <source>
        <dbReference type="SAM" id="Phobius"/>
    </source>
</evidence>
<dbReference type="Pfam" id="PF04892">
    <property type="entry name" value="VanZ"/>
    <property type="match status" value="1"/>
</dbReference>
<keyword evidence="1" id="KW-0472">Membrane</keyword>
<gene>
    <name evidence="3" type="ORF">C7Y72_22180</name>
</gene>
<keyword evidence="1" id="KW-1133">Transmembrane helix</keyword>
<dbReference type="NCBIfam" id="NF037970">
    <property type="entry name" value="vanZ_1"/>
    <property type="match status" value="1"/>
</dbReference>
<feature type="domain" description="VanZ-like" evidence="2">
    <location>
        <begin position="33"/>
        <end position="109"/>
    </location>
</feature>
<dbReference type="RefSeq" id="WP_107571399.1">
    <property type="nucleotide sequence ID" value="NZ_PYYB01000006.1"/>
</dbReference>
<accession>A0A2T4UB82</accession>
<dbReference type="InterPro" id="IPR006976">
    <property type="entry name" value="VanZ-like"/>
</dbReference>
<dbReference type="AlphaFoldDB" id="A0A2T4UB82"/>
<evidence type="ECO:0000313" key="3">
    <source>
        <dbReference type="EMBL" id="PTL54124.1"/>
    </source>
</evidence>